<evidence type="ECO:0000259" key="6">
    <source>
        <dbReference type="Pfam" id="PF00733"/>
    </source>
</evidence>
<protein>
    <recommendedName>
        <fullName evidence="2">asparagine synthase (glutamine-hydrolyzing)</fullName>
        <ecNumber evidence="2">6.3.5.4</ecNumber>
    </recommendedName>
</protein>
<dbReference type="PANTHER" id="PTHR43284">
    <property type="entry name" value="ASPARAGINE SYNTHETASE (GLUTAMINE-HYDROLYZING)"/>
    <property type="match status" value="1"/>
</dbReference>
<dbReference type="Pfam" id="PF00733">
    <property type="entry name" value="Asn_synthase"/>
    <property type="match status" value="1"/>
</dbReference>
<dbReference type="EC" id="6.3.5.4" evidence="2"/>
<gene>
    <name evidence="7" type="ORF">F4561_000795</name>
</gene>
<dbReference type="GO" id="GO:0004066">
    <property type="term" value="F:asparagine synthase (glutamine-hydrolyzing) activity"/>
    <property type="evidence" value="ECO:0007669"/>
    <property type="project" value="UniProtKB-EC"/>
</dbReference>
<evidence type="ECO:0000256" key="5">
    <source>
        <dbReference type="SAM" id="MobiDB-lite"/>
    </source>
</evidence>
<comment type="catalytic activity">
    <reaction evidence="4">
        <text>L-aspartate + L-glutamine + ATP + H2O = L-asparagine + L-glutamate + AMP + diphosphate + H(+)</text>
        <dbReference type="Rhea" id="RHEA:12228"/>
        <dbReference type="ChEBI" id="CHEBI:15377"/>
        <dbReference type="ChEBI" id="CHEBI:15378"/>
        <dbReference type="ChEBI" id="CHEBI:29985"/>
        <dbReference type="ChEBI" id="CHEBI:29991"/>
        <dbReference type="ChEBI" id="CHEBI:30616"/>
        <dbReference type="ChEBI" id="CHEBI:33019"/>
        <dbReference type="ChEBI" id="CHEBI:58048"/>
        <dbReference type="ChEBI" id="CHEBI:58359"/>
        <dbReference type="ChEBI" id="CHEBI:456215"/>
        <dbReference type="EC" id="6.3.5.4"/>
    </reaction>
</comment>
<comment type="pathway">
    <text evidence="1">Amino-acid biosynthesis; L-asparagine biosynthesis; L-asparagine from L-aspartate (L-Gln route): step 1/1.</text>
</comment>
<dbReference type="PANTHER" id="PTHR43284:SF1">
    <property type="entry name" value="ASPARAGINE SYNTHETASE"/>
    <property type="match status" value="1"/>
</dbReference>
<sequence>MLDDSPWFVVLPDTGAGAAAARSLGAAADHVIPHDSGRPWLMGRWSAGEVTTAHAGPARIALFGHSTATATDLSRMVGGADISAIEERTRDLPGCFHLAATIHGRVWARGTASGVRRLFYREVGGATVLADRAGVITGRGADLDKRALVLRLLIPALTEDLEDRCPWRGTRPVPAGNAAILERDGTLRTSVWWRAAEPDRSPADGAAGIAEALSDAVAARASRHATLSADLSGGWDSTSLCFLASRTNSRLVTYRWDSTDDGNDDGAWAARAREALPDAEHHVVASDDLPLWFADLDSPGPVLDEPLRWARVRASTMENARRIAATGSRLHLNGQGGDELFAGNSLYLHDLFGRRPLAAWRRAKGYRALLRWPAKETLRQLVDRRGYASALHRTATSLDAPLITPSTPHLGWVNPVRLPPWVTPDARGVAAAAIRASAARAEPLAPQRGPHAKYQAVRTSGLGMRVFGQLYRSAGVELTSPYLDDAVVSAVMRVDGAELCDPYRFKPLLADAMRDIVPGEILARRTKGEFSADAFTGLKRHKAALLALTEDMHLARLGVVDPGGLRAAIIGSHTDSALFAHIECTLGIETWLRHAHRGDPAGAPTDRNRTPGETTCP</sequence>
<keyword evidence="3" id="KW-0061">Asparagine biosynthesis</keyword>
<keyword evidence="7" id="KW-0436">Ligase</keyword>
<dbReference type="EMBL" id="JACHJT010000001">
    <property type="protein sequence ID" value="MBB4929975.1"/>
    <property type="molecule type" value="Genomic_DNA"/>
</dbReference>
<organism evidence="7 8">
    <name type="scientific">Lipingzhangella halophila</name>
    <dbReference type="NCBI Taxonomy" id="1783352"/>
    <lineage>
        <taxon>Bacteria</taxon>
        <taxon>Bacillati</taxon>
        <taxon>Actinomycetota</taxon>
        <taxon>Actinomycetes</taxon>
        <taxon>Streptosporangiales</taxon>
        <taxon>Nocardiopsidaceae</taxon>
        <taxon>Lipingzhangella</taxon>
    </lineage>
</organism>
<reference evidence="7 8" key="1">
    <citation type="submission" date="2020-08" db="EMBL/GenBank/DDBJ databases">
        <title>Sequencing the genomes of 1000 actinobacteria strains.</title>
        <authorList>
            <person name="Klenk H.-P."/>
        </authorList>
    </citation>
    <scope>NUCLEOTIDE SEQUENCE [LARGE SCALE GENOMIC DNA]</scope>
    <source>
        <strain evidence="7 8">DSM 102030</strain>
    </source>
</reference>
<comment type="caution">
    <text evidence="7">The sequence shown here is derived from an EMBL/GenBank/DDBJ whole genome shotgun (WGS) entry which is preliminary data.</text>
</comment>
<dbReference type="Gene3D" id="3.40.50.620">
    <property type="entry name" value="HUPs"/>
    <property type="match status" value="2"/>
</dbReference>
<keyword evidence="8" id="KW-1185">Reference proteome</keyword>
<evidence type="ECO:0000256" key="2">
    <source>
        <dbReference type="ARBA" id="ARBA00012737"/>
    </source>
</evidence>
<feature type="domain" description="Asparagine synthetase" evidence="6">
    <location>
        <begin position="209"/>
        <end position="593"/>
    </location>
</feature>
<dbReference type="RefSeq" id="WP_184574850.1">
    <property type="nucleotide sequence ID" value="NZ_JACHJT010000001.1"/>
</dbReference>
<dbReference type="InterPro" id="IPR001962">
    <property type="entry name" value="Asn_synthase"/>
</dbReference>
<keyword evidence="3" id="KW-0028">Amino-acid biosynthesis</keyword>
<dbReference type="GO" id="GO:0006529">
    <property type="term" value="P:asparagine biosynthetic process"/>
    <property type="evidence" value="ECO:0007669"/>
    <property type="project" value="UniProtKB-KW"/>
</dbReference>
<evidence type="ECO:0000313" key="8">
    <source>
        <dbReference type="Proteomes" id="UP000523007"/>
    </source>
</evidence>
<evidence type="ECO:0000256" key="3">
    <source>
        <dbReference type="ARBA" id="ARBA00022888"/>
    </source>
</evidence>
<dbReference type="Proteomes" id="UP000523007">
    <property type="component" value="Unassembled WGS sequence"/>
</dbReference>
<name>A0A7W7RDT5_9ACTN</name>
<evidence type="ECO:0000313" key="7">
    <source>
        <dbReference type="EMBL" id="MBB4929975.1"/>
    </source>
</evidence>
<evidence type="ECO:0000256" key="4">
    <source>
        <dbReference type="ARBA" id="ARBA00048741"/>
    </source>
</evidence>
<evidence type="ECO:0000256" key="1">
    <source>
        <dbReference type="ARBA" id="ARBA00005187"/>
    </source>
</evidence>
<dbReference type="InterPro" id="IPR014729">
    <property type="entry name" value="Rossmann-like_a/b/a_fold"/>
</dbReference>
<proteinExistence type="predicted"/>
<accession>A0A7W7RDT5</accession>
<feature type="region of interest" description="Disordered" evidence="5">
    <location>
        <begin position="597"/>
        <end position="617"/>
    </location>
</feature>
<dbReference type="SUPFAM" id="SSF52402">
    <property type="entry name" value="Adenine nucleotide alpha hydrolases-like"/>
    <property type="match status" value="1"/>
</dbReference>
<dbReference type="InterPro" id="IPR051786">
    <property type="entry name" value="ASN_synthetase/amidase"/>
</dbReference>
<dbReference type="AlphaFoldDB" id="A0A7W7RDT5"/>